<dbReference type="EMBL" id="JAFIRN010000003">
    <property type="protein sequence ID" value="KAG5853421.1"/>
    <property type="molecule type" value="Genomic_DNA"/>
</dbReference>
<evidence type="ECO:0000313" key="5">
    <source>
        <dbReference type="EMBL" id="KAG5853421.1"/>
    </source>
</evidence>
<gene>
    <name evidence="5" type="ORF">ANANG_G00073160</name>
</gene>
<keyword evidence="6" id="KW-1185">Reference proteome</keyword>
<dbReference type="PANTHER" id="PTHR45688">
    <property type="match status" value="1"/>
</dbReference>
<organism evidence="5 6">
    <name type="scientific">Anguilla anguilla</name>
    <name type="common">European freshwater eel</name>
    <name type="synonym">Muraena anguilla</name>
    <dbReference type="NCBI Taxonomy" id="7936"/>
    <lineage>
        <taxon>Eukaryota</taxon>
        <taxon>Metazoa</taxon>
        <taxon>Chordata</taxon>
        <taxon>Craniata</taxon>
        <taxon>Vertebrata</taxon>
        <taxon>Euteleostomi</taxon>
        <taxon>Actinopterygii</taxon>
        <taxon>Neopterygii</taxon>
        <taxon>Teleostei</taxon>
        <taxon>Anguilliformes</taxon>
        <taxon>Anguillidae</taxon>
        <taxon>Anguilla</taxon>
    </lineage>
</organism>
<comment type="similarity">
    <text evidence="2 4">Belongs to the class-III pyridoxal-phosphate-dependent aminotransferase family.</text>
</comment>
<dbReference type="InterPro" id="IPR005814">
    <property type="entry name" value="Aminotrans_3"/>
</dbReference>
<proteinExistence type="inferred from homology"/>
<dbReference type="InterPro" id="IPR015421">
    <property type="entry name" value="PyrdxlP-dep_Trfase_major"/>
</dbReference>
<comment type="cofactor">
    <cofactor evidence="1">
        <name>pyridoxal 5'-phosphate</name>
        <dbReference type="ChEBI" id="CHEBI:597326"/>
    </cofactor>
</comment>
<dbReference type="GO" id="GO:0030170">
    <property type="term" value="F:pyridoxal phosphate binding"/>
    <property type="evidence" value="ECO:0007669"/>
    <property type="project" value="InterPro"/>
</dbReference>
<evidence type="ECO:0000256" key="3">
    <source>
        <dbReference type="ARBA" id="ARBA00022898"/>
    </source>
</evidence>
<protein>
    <recommendedName>
        <fullName evidence="7">5-phosphohydroxy-L-lysine phospho-lyase</fullName>
    </recommendedName>
</protein>
<dbReference type="CDD" id="cd00610">
    <property type="entry name" value="OAT_like"/>
    <property type="match status" value="1"/>
</dbReference>
<dbReference type="GO" id="GO:0005739">
    <property type="term" value="C:mitochondrion"/>
    <property type="evidence" value="ECO:0007669"/>
    <property type="project" value="TreeGrafter"/>
</dbReference>
<evidence type="ECO:0000256" key="4">
    <source>
        <dbReference type="RuleBase" id="RU003560"/>
    </source>
</evidence>
<reference evidence="5" key="1">
    <citation type="submission" date="2021-01" db="EMBL/GenBank/DDBJ databases">
        <title>A chromosome-scale assembly of European eel, Anguilla anguilla.</title>
        <authorList>
            <person name="Henkel C."/>
            <person name="Jong-Raadsen S.A."/>
            <person name="Dufour S."/>
            <person name="Weltzien F.-A."/>
            <person name="Palstra A.P."/>
            <person name="Pelster B."/>
            <person name="Spaink H.P."/>
            <person name="Van Den Thillart G.E."/>
            <person name="Jansen H."/>
            <person name="Zahm M."/>
            <person name="Klopp C."/>
            <person name="Cedric C."/>
            <person name="Louis A."/>
            <person name="Berthelot C."/>
            <person name="Parey E."/>
            <person name="Roest Crollius H."/>
            <person name="Montfort J."/>
            <person name="Robinson-Rechavi M."/>
            <person name="Bucao C."/>
            <person name="Bouchez O."/>
            <person name="Gislard M."/>
            <person name="Lluch J."/>
            <person name="Milhes M."/>
            <person name="Lampietro C."/>
            <person name="Lopez Roques C."/>
            <person name="Donnadieu C."/>
            <person name="Braasch I."/>
            <person name="Desvignes T."/>
            <person name="Postlethwait J."/>
            <person name="Bobe J."/>
            <person name="Guiguen Y."/>
            <person name="Dirks R."/>
        </authorList>
    </citation>
    <scope>NUCLEOTIDE SEQUENCE</scope>
    <source>
        <strain evidence="5">Tag_6206</strain>
        <tissue evidence="5">Liver</tissue>
    </source>
</reference>
<sequence length="389" mass="43208">MEMFNKQKTLTMRKKLIGQSCRLFYSDDPVKIVRARGQYLYDENGTKYLDCISNVHHVGHCHPAITKAAAAQMELLNTNTRFLHDNIVRYADRLAATLPDKLCVFYFVNSGSEANDLALRLARQYSRHEDVIVLDHAYHGHLTSLIDISPYKFRKLGGQKEWVHVAPLPDTYRGRYREDHPDPAQAYADTVKDLIEEVQKKGRKVFLLFRGDFAQRRGPDHTPHRILPEGCRARACGGGAVRGRRGAGGVRTGGHPLLGFQLQGEDFCPDIVTMGKPMGNGHPVACVATTQEVASAFTANGVEYFNTFGGNPVSCAIGLAVLDVIEEENLRGNARDVGARLRSLLQGLMAKHPLIGHVRGAGLFVGMELVTDREKRTRPARPPRSWSTG</sequence>
<keyword evidence="3 4" id="KW-0663">Pyridoxal phosphate</keyword>
<dbReference type="Proteomes" id="UP001044222">
    <property type="component" value="Unassembled WGS sequence"/>
</dbReference>
<dbReference type="SUPFAM" id="SSF53383">
    <property type="entry name" value="PLP-dependent transferases"/>
    <property type="match status" value="1"/>
</dbReference>
<dbReference type="PIRSF" id="PIRSF000521">
    <property type="entry name" value="Transaminase_4ab_Lys_Orn"/>
    <property type="match status" value="1"/>
</dbReference>
<name>A0A9D3S695_ANGAN</name>
<evidence type="ECO:0000313" key="6">
    <source>
        <dbReference type="Proteomes" id="UP001044222"/>
    </source>
</evidence>
<dbReference type="InterPro" id="IPR015422">
    <property type="entry name" value="PyrdxlP-dep_Trfase_small"/>
</dbReference>
<dbReference type="InterPro" id="IPR015424">
    <property type="entry name" value="PyrdxlP-dep_Trfase"/>
</dbReference>
<dbReference type="GO" id="GO:0008483">
    <property type="term" value="F:transaminase activity"/>
    <property type="evidence" value="ECO:0007669"/>
    <property type="project" value="InterPro"/>
</dbReference>
<dbReference type="PANTHER" id="PTHR45688:SF6">
    <property type="entry name" value="5-PHOSPHOHYDROXY-L-LYSINE PHOSPHO-LYASE"/>
    <property type="match status" value="1"/>
</dbReference>
<dbReference type="AlphaFoldDB" id="A0A9D3S695"/>
<evidence type="ECO:0000256" key="1">
    <source>
        <dbReference type="ARBA" id="ARBA00001933"/>
    </source>
</evidence>
<evidence type="ECO:0008006" key="7">
    <source>
        <dbReference type="Google" id="ProtNLM"/>
    </source>
</evidence>
<dbReference type="Gene3D" id="3.90.1150.10">
    <property type="entry name" value="Aspartate Aminotransferase, domain 1"/>
    <property type="match status" value="2"/>
</dbReference>
<accession>A0A9D3S695</accession>
<dbReference type="Gene3D" id="3.40.640.10">
    <property type="entry name" value="Type I PLP-dependent aspartate aminotransferase-like (Major domain)"/>
    <property type="match status" value="2"/>
</dbReference>
<dbReference type="Pfam" id="PF00202">
    <property type="entry name" value="Aminotran_3"/>
    <property type="match status" value="2"/>
</dbReference>
<comment type="caution">
    <text evidence="5">The sequence shown here is derived from an EMBL/GenBank/DDBJ whole genome shotgun (WGS) entry which is preliminary data.</text>
</comment>
<evidence type="ECO:0000256" key="2">
    <source>
        <dbReference type="ARBA" id="ARBA00008954"/>
    </source>
</evidence>